<comment type="caution">
    <text evidence="1">The sequence shown here is derived from an EMBL/GenBank/DDBJ whole genome shotgun (WGS) entry which is preliminary data.</text>
</comment>
<organism evidence="1 2">
    <name type="scientific">Candidatus Harrisonbacteria bacterium CG10_big_fil_rev_8_21_14_0_10_38_8</name>
    <dbReference type="NCBI Taxonomy" id="1974582"/>
    <lineage>
        <taxon>Bacteria</taxon>
        <taxon>Candidatus Harrisoniibacteriota</taxon>
    </lineage>
</organism>
<gene>
    <name evidence="1" type="ORF">COU06_02605</name>
</gene>
<dbReference type="AlphaFoldDB" id="A0A2M6WJI8"/>
<evidence type="ECO:0000313" key="1">
    <source>
        <dbReference type="EMBL" id="PIT92946.1"/>
    </source>
</evidence>
<sequence>MLSIKIEDMESEKRISNEAESEEIDVEAVVKEIVKEGNFNFYRDNLPYSVAEKLFELNDVGFIRAFMWNQNKFKKEDFSKTIDLFVSSAYAGFVFVNFVNLIPDESLEFNEVYGNEGVPIWITKYLDKFKKEDRYMMMESFLDGNYPDNYGEAIVQLYLLTQEERDSLFKKFYNFAKIQHNSSENLKYQYLFLGNLTLFSKIEIDDYIGIMELGKDVKIMDEGSFLNETLRALDRVDTNERMKVVEYLIKNNLAHLLFNHLEKLSKEHVSEFLDMIGSIEEIDKKINIRDEILRNITRFSYFPDGFIENIIERSHLPNIIDNLVYLRNFETILILLKSISKDNLKYVVASYNYGSRILDNEEARLYLNEAILSRNWVNASCIQEIAKIFKLRIEIPKNITVAEIEKNAQIEKKKREESQERRELYEPFSLEKAIIEFYSSLGLFYELEDFKKAMEPSFRNPTGEELVFKEKIVLQDYLVEFKNTLTRNINRIREYLVRAVISELSHQDQVSNKYFARIPYEFSDVDDFISRATDEQIRSFLVSAQAAFSRPMWKRNYGGVLWKNISKVALDLWLEE</sequence>
<proteinExistence type="predicted"/>
<accession>A0A2M6WJI8</accession>
<reference evidence="2" key="1">
    <citation type="submission" date="2017-09" db="EMBL/GenBank/DDBJ databases">
        <title>Depth-based differentiation of microbial function through sediment-hosted aquifers and enrichment of novel symbionts in the deep terrestrial subsurface.</title>
        <authorList>
            <person name="Probst A.J."/>
            <person name="Ladd B."/>
            <person name="Jarett J.K."/>
            <person name="Geller-Mcgrath D.E."/>
            <person name="Sieber C.M.K."/>
            <person name="Emerson J.B."/>
            <person name="Anantharaman K."/>
            <person name="Thomas B.C."/>
            <person name="Malmstrom R."/>
            <person name="Stieglmeier M."/>
            <person name="Klingl A."/>
            <person name="Woyke T."/>
            <person name="Ryan C.M."/>
            <person name="Banfield J.F."/>
        </authorList>
    </citation>
    <scope>NUCLEOTIDE SEQUENCE [LARGE SCALE GENOMIC DNA]</scope>
</reference>
<evidence type="ECO:0000313" key="2">
    <source>
        <dbReference type="Proteomes" id="UP000229112"/>
    </source>
</evidence>
<name>A0A2M6WJI8_9BACT</name>
<feature type="non-terminal residue" evidence="1">
    <location>
        <position position="576"/>
    </location>
</feature>
<dbReference type="EMBL" id="PFAY01000025">
    <property type="protein sequence ID" value="PIT92946.1"/>
    <property type="molecule type" value="Genomic_DNA"/>
</dbReference>
<dbReference type="Proteomes" id="UP000229112">
    <property type="component" value="Unassembled WGS sequence"/>
</dbReference>
<protein>
    <submittedName>
        <fullName evidence="1">Uncharacterized protein</fullName>
    </submittedName>
</protein>